<proteinExistence type="predicted"/>
<dbReference type="PANTHER" id="PTHR12526:SF630">
    <property type="entry name" value="GLYCOSYLTRANSFERASE"/>
    <property type="match status" value="1"/>
</dbReference>
<dbReference type="InterPro" id="IPR001296">
    <property type="entry name" value="Glyco_trans_1"/>
</dbReference>
<feature type="domain" description="Glycosyl transferase family 1" evidence="1">
    <location>
        <begin position="158"/>
        <end position="320"/>
    </location>
</feature>
<dbReference type="GO" id="GO:0016757">
    <property type="term" value="F:glycosyltransferase activity"/>
    <property type="evidence" value="ECO:0007669"/>
    <property type="project" value="UniProtKB-KW"/>
</dbReference>
<evidence type="ECO:0000313" key="2">
    <source>
        <dbReference type="EMBL" id="MCW4129839.1"/>
    </source>
</evidence>
<dbReference type="RefSeq" id="WP_264967207.1">
    <property type="nucleotide sequence ID" value="NZ_JAPDVK010000006.1"/>
</dbReference>
<name>A0AAP3BEZ9_9BACT</name>
<comment type="caution">
    <text evidence="2">The sequence shown here is derived from an EMBL/GenBank/DDBJ whole genome shotgun (WGS) entry which is preliminary data.</text>
</comment>
<dbReference type="AlphaFoldDB" id="A0AAP3BEZ9"/>
<reference evidence="2" key="1">
    <citation type="submission" date="2022-11" db="EMBL/GenBank/DDBJ databases">
        <title>Genomic repertoires linked with pathogenic potency of arthritogenic Prevotella copri isolated from the gut of rheumatoid arthritis patients.</title>
        <authorList>
            <person name="Nii T."/>
            <person name="Maeda Y."/>
            <person name="Motooka D."/>
            <person name="Naito M."/>
            <person name="Matsumoto Y."/>
            <person name="Ogawa T."/>
            <person name="Oguro-Igashira E."/>
            <person name="Kishikawa T."/>
            <person name="Yamashita M."/>
            <person name="Koizumi S."/>
            <person name="Kurakawa T."/>
            <person name="Okumura R."/>
            <person name="Kayama H."/>
            <person name="Murakami M."/>
            <person name="Sakaguchi T."/>
            <person name="Das B."/>
            <person name="Nakamura S."/>
            <person name="Okada Y."/>
            <person name="Kumanogoh A."/>
            <person name="Takeda K."/>
        </authorList>
    </citation>
    <scope>NUCLEOTIDE SEQUENCE</scope>
    <source>
        <strain evidence="2">F3-75</strain>
    </source>
</reference>
<dbReference type="SUPFAM" id="SSF53756">
    <property type="entry name" value="UDP-Glycosyltransferase/glycogen phosphorylase"/>
    <property type="match status" value="1"/>
</dbReference>
<dbReference type="Proteomes" id="UP001209344">
    <property type="component" value="Unassembled WGS sequence"/>
</dbReference>
<evidence type="ECO:0000259" key="1">
    <source>
        <dbReference type="Pfam" id="PF00534"/>
    </source>
</evidence>
<evidence type="ECO:0000313" key="3">
    <source>
        <dbReference type="Proteomes" id="UP001209344"/>
    </source>
</evidence>
<dbReference type="Gene3D" id="3.40.50.2000">
    <property type="entry name" value="Glycogen Phosphorylase B"/>
    <property type="match status" value="1"/>
</dbReference>
<dbReference type="EC" id="2.4.-.-" evidence="2"/>
<sequence length="339" mass="40179">MMKILVLGYFGYLTNQLDGQTVKTRDVYRLAKEQLNDCTVDYFDTQELKRNKFFIFKMFWKVMCCKTLFYLPAQNNLSVSFPVIFILSLLFRFKIHYFVVGGWLREFLSHRIIHRLMLSRIKGIHVETKRLKKELEGDYSFNNVDLFPNFRFFEYNPKPSESDKLRIVFMARVMKQKGIDWIFDLAEYIKKNGLQEKFLITFFGPEDNENKQYFESNVAKYGFVEYRGALQPKEIHETLSNYDVMLLPTHFYTEGLPGSVVDAYISGIPVIVTEWKHSHEFVDDGKSGFIVSFKNGKEQMINRVILLERNRNLLRELKENVLSKRMEFAPPKICDFVNK</sequence>
<keyword evidence="2" id="KW-0328">Glycosyltransferase</keyword>
<dbReference type="EMBL" id="JAPDVK010000006">
    <property type="protein sequence ID" value="MCW4129839.1"/>
    <property type="molecule type" value="Genomic_DNA"/>
</dbReference>
<keyword evidence="2" id="KW-0808">Transferase</keyword>
<accession>A0AAP3BEZ9</accession>
<dbReference type="Pfam" id="PF00534">
    <property type="entry name" value="Glycos_transf_1"/>
    <property type="match status" value="1"/>
</dbReference>
<protein>
    <submittedName>
        <fullName evidence="2">Glycosyltransferase</fullName>
        <ecNumber evidence="2">2.4.-.-</ecNumber>
    </submittedName>
</protein>
<gene>
    <name evidence="2" type="ORF">ONT16_16640</name>
</gene>
<dbReference type="PANTHER" id="PTHR12526">
    <property type="entry name" value="GLYCOSYLTRANSFERASE"/>
    <property type="match status" value="1"/>
</dbReference>
<organism evidence="2 3">
    <name type="scientific">Segatella copri</name>
    <dbReference type="NCBI Taxonomy" id="165179"/>
    <lineage>
        <taxon>Bacteria</taxon>
        <taxon>Pseudomonadati</taxon>
        <taxon>Bacteroidota</taxon>
        <taxon>Bacteroidia</taxon>
        <taxon>Bacteroidales</taxon>
        <taxon>Prevotellaceae</taxon>
        <taxon>Segatella</taxon>
    </lineage>
</organism>